<dbReference type="GO" id="GO:0046421">
    <property type="term" value="F:methylisocitrate lyase activity"/>
    <property type="evidence" value="ECO:0007669"/>
    <property type="project" value="UniProtKB-EC"/>
</dbReference>
<feature type="binding site" evidence="12">
    <location>
        <begin position="447"/>
        <end position="451"/>
    </location>
    <ligand>
        <name>substrate</name>
    </ligand>
</feature>
<dbReference type="InterPro" id="IPR040442">
    <property type="entry name" value="Pyrv_kinase-like_dom_sf"/>
</dbReference>
<protein>
    <recommendedName>
        <fullName evidence="4 10">Isocitrate lyase</fullName>
    </recommendedName>
</protein>
<dbReference type="EMBL" id="LT598469">
    <property type="protein sequence ID" value="SCV01498.1"/>
    <property type="molecule type" value="Genomic_DNA"/>
</dbReference>
<gene>
    <name evidence="14" type="ORF">LAMI_0G11870G</name>
</gene>
<reference evidence="14 15" key="1">
    <citation type="submission" date="2016-03" db="EMBL/GenBank/DDBJ databases">
        <authorList>
            <person name="Devillers H."/>
        </authorList>
    </citation>
    <scope>NUCLEOTIDE SEQUENCE [LARGE SCALE GENOMIC DNA]</scope>
    <source>
        <strain evidence="14">CBS 11717</strain>
    </source>
</reference>
<dbReference type="PIRSF" id="PIRSF001362">
    <property type="entry name" value="Isocit_lyase"/>
    <property type="match status" value="1"/>
</dbReference>
<evidence type="ECO:0000256" key="13">
    <source>
        <dbReference type="PIRSR" id="PIRSR001362-3"/>
    </source>
</evidence>
<organism evidence="14 15">
    <name type="scientific">Lachancea mirantina</name>
    <dbReference type="NCBI Taxonomy" id="1230905"/>
    <lineage>
        <taxon>Eukaryota</taxon>
        <taxon>Fungi</taxon>
        <taxon>Dikarya</taxon>
        <taxon>Ascomycota</taxon>
        <taxon>Saccharomycotina</taxon>
        <taxon>Saccharomycetes</taxon>
        <taxon>Saccharomycetales</taxon>
        <taxon>Saccharomycetaceae</taxon>
        <taxon>Lachancea</taxon>
    </lineage>
</organism>
<keyword evidence="13" id="KW-0460">Magnesium</keyword>
<keyword evidence="15" id="KW-1185">Reference proteome</keyword>
<dbReference type="SUPFAM" id="SSF51621">
    <property type="entry name" value="Phosphoenolpyruvate/pyruvate domain"/>
    <property type="match status" value="1"/>
</dbReference>
<keyword evidence="7 10" id="KW-0456">Lyase</keyword>
<keyword evidence="5" id="KW-0329">Glyoxylate bypass</keyword>
<keyword evidence="6" id="KW-0816">Tricarboxylic acid cycle</keyword>
<dbReference type="Proteomes" id="UP000191024">
    <property type="component" value="Chromosome G"/>
</dbReference>
<dbReference type="PANTHER" id="PTHR21631:SF3">
    <property type="entry name" value="BIFUNCTIONAL GLYOXYLATE CYCLE PROTEIN"/>
    <property type="match status" value="1"/>
</dbReference>
<evidence type="ECO:0000256" key="11">
    <source>
        <dbReference type="PIRSR" id="PIRSR001362-1"/>
    </source>
</evidence>
<dbReference type="CDD" id="cd00377">
    <property type="entry name" value="ICL_PEPM"/>
    <property type="match status" value="1"/>
</dbReference>
<evidence type="ECO:0000256" key="6">
    <source>
        <dbReference type="ARBA" id="ARBA00022532"/>
    </source>
</evidence>
<keyword evidence="13" id="KW-0479">Metal-binding</keyword>
<dbReference type="InterPro" id="IPR018523">
    <property type="entry name" value="Isocitrate_lyase_ph_CS"/>
</dbReference>
<dbReference type="GO" id="GO:0046872">
    <property type="term" value="F:metal ion binding"/>
    <property type="evidence" value="ECO:0007669"/>
    <property type="project" value="UniProtKB-KW"/>
</dbReference>
<sequence length="565" mass="63625">MFYLVLSFKLQDDDQMPMQNFEELQNELSQQTREIEKWWSSPRWSKTKRIYTAAEIAARRGTLPPVTHPSSLMAQKLYGVLAQHQRDKTVSRTFGALDPVQVTQMAQYLDTVYVSGWQCSSTASTSNEPGPDLADYPMDTVPNKVEHLFKAQLFHDRKQLEARASCKSQKELDALGPAIDYLRPIVADADAGHGGTTAVFKLTKMFIERGAAGIHIEDQTSTNKKCGHMAGRCVIPVQEHVNRLTTVRLCADIMHSDLVLVARTDSEEATLISSTIDPRDHYFIVGATNAAVEESYAEILERAILKGASAEEIAALEKRWCAKAKLKLFHEAFRDVVLKLQPSNKQQILDEFNSKVGPFTATSLRDMQRLAKHLIGRTIHFDWDLPRGREGLYRYKGGTQSSIMRARAFAPYADLVWMECNNPDFEQARQFAEGVRAVYPDQWLAYNLSPSFNWTKAMSAEEQLTFIERLGNLGFIWQFITLAGLHTSALSSHVFSREFVKRGMRSYAELVQQQEINEGVDVVKHQKWSGAEYIDSLLQIALGGASATAAMAEGVTEDQFRDSKL</sequence>
<evidence type="ECO:0000256" key="10">
    <source>
        <dbReference type="PIRNR" id="PIRNR001362"/>
    </source>
</evidence>
<dbReference type="OrthoDB" id="4078635at2759"/>
<evidence type="ECO:0000256" key="7">
    <source>
        <dbReference type="ARBA" id="ARBA00023239"/>
    </source>
</evidence>
<evidence type="ECO:0000256" key="12">
    <source>
        <dbReference type="PIRSR" id="PIRSR001362-2"/>
    </source>
</evidence>
<evidence type="ECO:0000256" key="8">
    <source>
        <dbReference type="ARBA" id="ARBA00023531"/>
    </source>
</evidence>
<evidence type="ECO:0000256" key="5">
    <source>
        <dbReference type="ARBA" id="ARBA00022435"/>
    </source>
</evidence>
<comment type="function">
    <text evidence="9">Catalyzes the formation of succinate and glyoxylate from isocitrate, a key step of the glyoxylate cycle, which operates as an anaplerotic route for replenishing the tricarboxylic acid cycle. Required for growth on ethanol or acetate, but dispensable when fermentable carbon sources are available. Also acts on 2-methylisocitrate.</text>
</comment>
<dbReference type="NCBIfam" id="TIGR01346">
    <property type="entry name" value="isocit_lyase"/>
    <property type="match status" value="1"/>
</dbReference>
<evidence type="ECO:0000256" key="9">
    <source>
        <dbReference type="ARBA" id="ARBA00057462"/>
    </source>
</evidence>
<comment type="similarity">
    <text evidence="3 10">Belongs to the isocitrate lyase/PEP mutase superfamily. Isocitrate lyase family.</text>
</comment>
<feature type="binding site" evidence="12">
    <location>
        <begin position="227"/>
        <end position="228"/>
    </location>
    <ligand>
        <name>substrate</name>
    </ligand>
</feature>
<evidence type="ECO:0000256" key="4">
    <source>
        <dbReference type="ARBA" id="ARBA00017446"/>
    </source>
</evidence>
<dbReference type="InterPro" id="IPR015813">
    <property type="entry name" value="Pyrv/PenolPyrv_kinase-like_dom"/>
</dbReference>
<evidence type="ECO:0000256" key="3">
    <source>
        <dbReference type="ARBA" id="ARBA00005704"/>
    </source>
</evidence>
<comment type="catalytic activity">
    <reaction evidence="1">
        <text>(2S,3R)-3-hydroxybutane-1,2,3-tricarboxylate = pyruvate + succinate</text>
        <dbReference type="Rhea" id="RHEA:16809"/>
        <dbReference type="ChEBI" id="CHEBI:15361"/>
        <dbReference type="ChEBI" id="CHEBI:30031"/>
        <dbReference type="ChEBI" id="CHEBI:57429"/>
        <dbReference type="EC" id="4.1.3.30"/>
    </reaction>
</comment>
<feature type="binding site" evidence="13">
    <location>
        <position position="188"/>
    </location>
    <ligand>
        <name>Mg(2+)</name>
        <dbReference type="ChEBI" id="CHEBI:18420"/>
    </ligand>
</feature>
<feature type="binding site" evidence="12">
    <location>
        <position position="481"/>
    </location>
    <ligand>
        <name>substrate</name>
    </ligand>
</feature>
<evidence type="ECO:0000256" key="1">
    <source>
        <dbReference type="ARBA" id="ARBA00001050"/>
    </source>
</evidence>
<dbReference type="Gene3D" id="1.10.10.850">
    <property type="match status" value="1"/>
</dbReference>
<dbReference type="Gene3D" id="3.20.20.60">
    <property type="entry name" value="Phosphoenolpyruvate-binding domains"/>
    <property type="match status" value="1"/>
</dbReference>
<comment type="pathway">
    <text evidence="2">Carbohydrate metabolism; glyoxylate cycle; (S)-malate from isocitrate: step 1/2.</text>
</comment>
<dbReference type="FunFam" id="1.10.10.850:FF:000001">
    <property type="entry name" value="Isocitrate lyase"/>
    <property type="match status" value="1"/>
</dbReference>
<dbReference type="InterPro" id="IPR006254">
    <property type="entry name" value="Isocitrate_lyase"/>
</dbReference>
<dbReference type="Pfam" id="PF00463">
    <property type="entry name" value="ICL"/>
    <property type="match status" value="1"/>
</dbReference>
<evidence type="ECO:0000256" key="2">
    <source>
        <dbReference type="ARBA" id="ARBA00004793"/>
    </source>
</evidence>
<accession>A0A1G4KB94</accession>
<evidence type="ECO:0000313" key="15">
    <source>
        <dbReference type="Proteomes" id="UP000191024"/>
    </source>
</evidence>
<feature type="active site" description="Proton acceptor" evidence="11">
    <location>
        <position position="226"/>
    </location>
</feature>
<dbReference type="InterPro" id="IPR039556">
    <property type="entry name" value="ICL/PEPM"/>
</dbReference>
<proteinExistence type="inferred from homology"/>
<dbReference type="STRING" id="1230905.A0A1G4KB94"/>
<dbReference type="GO" id="GO:0004451">
    <property type="term" value="F:isocitrate lyase activity"/>
    <property type="evidence" value="ECO:0007669"/>
    <property type="project" value="UniProtKB-EC"/>
</dbReference>
<dbReference type="GO" id="GO:0006097">
    <property type="term" value="P:glyoxylate cycle"/>
    <property type="evidence" value="ECO:0007669"/>
    <property type="project" value="UniProtKB-KW"/>
</dbReference>
<dbReference type="GO" id="GO:0006099">
    <property type="term" value="P:tricarboxylic acid cycle"/>
    <property type="evidence" value="ECO:0007669"/>
    <property type="project" value="UniProtKB-KW"/>
</dbReference>
<comment type="cofactor">
    <cofactor evidence="13">
        <name>Mg(2+)</name>
        <dbReference type="ChEBI" id="CHEBI:18420"/>
    </cofactor>
    <text evidence="13">Can also use Mn(2+) ion.</text>
</comment>
<dbReference type="PROSITE" id="PS00161">
    <property type="entry name" value="ISOCITRATE_LYASE"/>
    <property type="match status" value="1"/>
</dbReference>
<comment type="catalytic activity">
    <reaction evidence="8">
        <text>D-threo-isocitrate = glyoxylate + succinate</text>
        <dbReference type="Rhea" id="RHEA:13245"/>
        <dbReference type="ChEBI" id="CHEBI:15562"/>
        <dbReference type="ChEBI" id="CHEBI:30031"/>
        <dbReference type="ChEBI" id="CHEBI:36655"/>
        <dbReference type="EC" id="4.1.3.1"/>
    </reaction>
</comment>
<feature type="binding site" evidence="12">
    <location>
        <position position="263"/>
    </location>
    <ligand>
        <name>substrate</name>
    </ligand>
</feature>
<dbReference type="PANTHER" id="PTHR21631">
    <property type="entry name" value="ISOCITRATE LYASE/MALATE SYNTHASE"/>
    <property type="match status" value="1"/>
</dbReference>
<feature type="binding site" evidence="12">
    <location>
        <begin position="115"/>
        <end position="117"/>
    </location>
    <ligand>
        <name>substrate</name>
    </ligand>
</feature>
<dbReference type="AlphaFoldDB" id="A0A1G4KB94"/>
<evidence type="ECO:0000313" key="14">
    <source>
        <dbReference type="EMBL" id="SCV01498.1"/>
    </source>
</evidence>
<name>A0A1G4KB94_9SACH</name>